<organism evidence="1 2">
    <name type="scientific">Mucor saturninus</name>
    <dbReference type="NCBI Taxonomy" id="64648"/>
    <lineage>
        <taxon>Eukaryota</taxon>
        <taxon>Fungi</taxon>
        <taxon>Fungi incertae sedis</taxon>
        <taxon>Mucoromycota</taxon>
        <taxon>Mucoromycotina</taxon>
        <taxon>Mucoromycetes</taxon>
        <taxon>Mucorales</taxon>
        <taxon>Mucorineae</taxon>
        <taxon>Mucoraceae</taxon>
        <taxon>Mucor</taxon>
    </lineage>
</organism>
<comment type="caution">
    <text evidence="1">The sequence shown here is derived from an EMBL/GenBank/DDBJ whole genome shotgun (WGS) entry which is preliminary data.</text>
</comment>
<protein>
    <submittedName>
        <fullName evidence="1">Uncharacterized protein</fullName>
    </submittedName>
</protein>
<dbReference type="Proteomes" id="UP000603453">
    <property type="component" value="Unassembled WGS sequence"/>
</dbReference>
<dbReference type="EMBL" id="JAEPRD010000023">
    <property type="protein sequence ID" value="KAG2207764.1"/>
    <property type="molecule type" value="Genomic_DNA"/>
</dbReference>
<gene>
    <name evidence="1" type="ORF">INT47_011884</name>
</gene>
<accession>A0A8H7RAJ9</accession>
<reference evidence="1" key="1">
    <citation type="submission" date="2020-12" db="EMBL/GenBank/DDBJ databases">
        <title>Metabolic potential, ecology and presence of endohyphal bacteria is reflected in genomic diversity of Mucoromycotina.</title>
        <authorList>
            <person name="Muszewska A."/>
            <person name="Okrasinska A."/>
            <person name="Steczkiewicz K."/>
            <person name="Drgas O."/>
            <person name="Orlowska M."/>
            <person name="Perlinska-Lenart U."/>
            <person name="Aleksandrzak-Piekarczyk T."/>
            <person name="Szatraj K."/>
            <person name="Zielenkiewicz U."/>
            <person name="Pilsyk S."/>
            <person name="Malc E."/>
            <person name="Mieczkowski P."/>
            <person name="Kruszewska J.S."/>
            <person name="Biernat P."/>
            <person name="Pawlowska J."/>
        </authorList>
    </citation>
    <scope>NUCLEOTIDE SEQUENCE</scope>
    <source>
        <strain evidence="1">WA0000017839</strain>
    </source>
</reference>
<evidence type="ECO:0000313" key="2">
    <source>
        <dbReference type="Proteomes" id="UP000603453"/>
    </source>
</evidence>
<proteinExistence type="predicted"/>
<keyword evidence="2" id="KW-1185">Reference proteome</keyword>
<dbReference type="AlphaFoldDB" id="A0A8H7RAJ9"/>
<name>A0A8H7RAJ9_9FUNG</name>
<sequence length="529" mass="61126">MPNIQTLNLETFHREKYLEFILKSDPTQCLNHIQAIVSIQSCSYSSAYRSEFYFPVCYKYRATLIELDLEDLYSGYHYDKTLTLLSHFISLKTLCLRNPLDESLTIADLLKASPNLVTLDIDRRVHIFRPSASTAPSYYLNQNKSKNTVIKKLVLAMPSVPKGEIIYINDCLSTQLQHLIVDLDTDLNEWIGMVGIENVLKLVKRMGTMEQSALTFGSRTQPIQTNMTNYFKVFSAFKQDNLTCTAVYGKKSALRNKSLFEYGLQKCDYYRQTEDGQRVIEIALPDTSYSTIGPKNFNGLTIELNEPDSELAPAFLKYATVNCPGLWRYDYINSANSHRIRIQVRRNPAQPYVIGDFTNETEMLTVLATGSVIPSKLIMDQIAFCLPHIEIYSVSEASYRWLKNVNHPIDITAFKNLKRFYLDLGRFYVGVHIEYTDGDETHYLFEDSYQILKETSSNDEERSFDNQIMDRIFTAKIICSKEITLLFRHTKNVVVAEVQNGQLRDYISKSMDYNNKCFMLEKKNYTYSR</sequence>
<evidence type="ECO:0000313" key="1">
    <source>
        <dbReference type="EMBL" id="KAG2207764.1"/>
    </source>
</evidence>